<dbReference type="AlphaFoldDB" id="A0AAP6XKT0"/>
<evidence type="ECO:0000313" key="1">
    <source>
        <dbReference type="EMBL" id="NJJ03142.1"/>
    </source>
</evidence>
<evidence type="ECO:0000313" key="2">
    <source>
        <dbReference type="Proteomes" id="UP000591626"/>
    </source>
</evidence>
<dbReference type="SUPFAM" id="SSF53187">
    <property type="entry name" value="Zn-dependent exopeptidases"/>
    <property type="match status" value="1"/>
</dbReference>
<comment type="caution">
    <text evidence="1">The sequence shown here is derived from an EMBL/GenBank/DDBJ whole genome shotgun (WGS) entry which is preliminary data.</text>
</comment>
<gene>
    <name evidence="1" type="ORF">HC138_01925</name>
</gene>
<proteinExistence type="predicted"/>
<dbReference type="EMBL" id="JAAUVV010000002">
    <property type="protein sequence ID" value="NJJ03142.1"/>
    <property type="molecule type" value="Genomic_DNA"/>
</dbReference>
<name>A0AAP6XKT0_9CORY</name>
<dbReference type="Gene3D" id="3.40.630.40">
    <property type="entry name" value="Zn-dependent exopeptidases"/>
    <property type="match status" value="1"/>
</dbReference>
<sequence length="191" mass="20975">MTAHLLLPGTAPVIVTAPHAVEQQRDGKIKLAEPATRWLAEQLHEHAGATALIKTDADKADPNSDEHSPFRDVAVREVEQRGIVAGIDLHQMNPDRPDQVILGTGRGRNIHDDWRVRDIVVAEFNACGVPVLVDEIFPAMGLHRVSSDVAARTNIPYVQVEMNSAALDEGPREHMLAALTRIVQRFAKELA</sequence>
<dbReference type="RefSeq" id="WP_167615755.1">
    <property type="nucleotide sequence ID" value="NZ_JAAUVV010000002.1"/>
</dbReference>
<reference evidence="1 2" key="1">
    <citation type="submission" date="2020-03" db="EMBL/GenBank/DDBJ databases">
        <title>Draft genome sequences of bacterial isolates from the female urobiome.</title>
        <authorList>
            <person name="Miller-Ensminger T."/>
            <person name="Wolfe A.J."/>
            <person name="Putonti C."/>
        </authorList>
    </citation>
    <scope>NUCLEOTIDE SEQUENCE [LARGE SCALE GENOMIC DNA]</scope>
    <source>
        <strain evidence="1 2">UMB8490</strain>
    </source>
</reference>
<protein>
    <submittedName>
        <fullName evidence="1">Uncharacterized protein</fullName>
    </submittedName>
</protein>
<dbReference type="Proteomes" id="UP000591626">
    <property type="component" value="Unassembled WGS sequence"/>
</dbReference>
<organism evidence="1 2">
    <name type="scientific">Corynebacterium coyleae</name>
    <dbReference type="NCBI Taxonomy" id="53374"/>
    <lineage>
        <taxon>Bacteria</taxon>
        <taxon>Bacillati</taxon>
        <taxon>Actinomycetota</taxon>
        <taxon>Actinomycetes</taxon>
        <taxon>Mycobacteriales</taxon>
        <taxon>Corynebacteriaceae</taxon>
        <taxon>Corynebacterium</taxon>
    </lineage>
</organism>
<accession>A0AAP6XKT0</accession>